<evidence type="ECO:0000313" key="2">
    <source>
        <dbReference type="Proteomes" id="UP000276133"/>
    </source>
</evidence>
<dbReference type="EMBL" id="REGN01012398">
    <property type="protein sequence ID" value="RMZ95489.1"/>
    <property type="molecule type" value="Genomic_DNA"/>
</dbReference>
<name>A0A3M7P926_BRAPC</name>
<sequence>MYIPDLRHVTFNNYALKNKNSFQDPQFYHIIGTSTRKENFFNFFLLTRCSWIISKCNHGTNFCIMYQLLKTLYHPNQVSAKTLKRITCIRMGNRFQKTVKKDRILFQFTNVGNLEVNTRNQGVAYLLRNKFRKELLALGFEFIGTRCTYLNQTLIVKI</sequence>
<reference evidence="1 2" key="1">
    <citation type="journal article" date="2018" name="Sci. Rep.">
        <title>Genomic signatures of local adaptation to the degree of environmental predictability in rotifers.</title>
        <authorList>
            <person name="Franch-Gras L."/>
            <person name="Hahn C."/>
            <person name="Garcia-Roger E.M."/>
            <person name="Carmona M.J."/>
            <person name="Serra M."/>
            <person name="Gomez A."/>
        </authorList>
    </citation>
    <scope>NUCLEOTIDE SEQUENCE [LARGE SCALE GENOMIC DNA]</scope>
    <source>
        <strain evidence="1">HYR1</strain>
    </source>
</reference>
<dbReference type="AlphaFoldDB" id="A0A3M7P926"/>
<gene>
    <name evidence="1" type="ORF">BpHYR1_054159</name>
</gene>
<proteinExistence type="predicted"/>
<keyword evidence="2" id="KW-1185">Reference proteome</keyword>
<accession>A0A3M7P926</accession>
<evidence type="ECO:0000313" key="1">
    <source>
        <dbReference type="EMBL" id="RMZ95489.1"/>
    </source>
</evidence>
<organism evidence="1 2">
    <name type="scientific">Brachionus plicatilis</name>
    <name type="common">Marine rotifer</name>
    <name type="synonym">Brachionus muelleri</name>
    <dbReference type="NCBI Taxonomy" id="10195"/>
    <lineage>
        <taxon>Eukaryota</taxon>
        <taxon>Metazoa</taxon>
        <taxon>Spiralia</taxon>
        <taxon>Gnathifera</taxon>
        <taxon>Rotifera</taxon>
        <taxon>Eurotatoria</taxon>
        <taxon>Monogononta</taxon>
        <taxon>Pseudotrocha</taxon>
        <taxon>Ploima</taxon>
        <taxon>Brachionidae</taxon>
        <taxon>Brachionus</taxon>
    </lineage>
</organism>
<protein>
    <submittedName>
        <fullName evidence="1">Uncharacterized protein</fullName>
    </submittedName>
</protein>
<dbReference type="Proteomes" id="UP000276133">
    <property type="component" value="Unassembled WGS sequence"/>
</dbReference>
<comment type="caution">
    <text evidence="1">The sequence shown here is derived from an EMBL/GenBank/DDBJ whole genome shotgun (WGS) entry which is preliminary data.</text>
</comment>